<organism evidence="2 3">
    <name type="scientific">Bosea vaviloviae</name>
    <dbReference type="NCBI Taxonomy" id="1526658"/>
    <lineage>
        <taxon>Bacteria</taxon>
        <taxon>Pseudomonadati</taxon>
        <taxon>Pseudomonadota</taxon>
        <taxon>Alphaproteobacteria</taxon>
        <taxon>Hyphomicrobiales</taxon>
        <taxon>Boseaceae</taxon>
        <taxon>Bosea</taxon>
    </lineage>
</organism>
<dbReference type="GO" id="GO:0005524">
    <property type="term" value="F:ATP binding"/>
    <property type="evidence" value="ECO:0007669"/>
    <property type="project" value="InterPro"/>
</dbReference>
<dbReference type="PATRIC" id="fig|1526658.3.peg.1364"/>
<dbReference type="InterPro" id="IPR006935">
    <property type="entry name" value="Helicase/UvrB_N"/>
</dbReference>
<evidence type="ECO:0000313" key="3">
    <source>
        <dbReference type="Proteomes" id="UP000037822"/>
    </source>
</evidence>
<dbReference type="Gene3D" id="3.40.50.300">
    <property type="entry name" value="P-loop containing nucleotide triphosphate hydrolases"/>
    <property type="match status" value="2"/>
</dbReference>
<evidence type="ECO:0000313" key="2">
    <source>
        <dbReference type="EMBL" id="KPH79339.1"/>
    </source>
</evidence>
<reference evidence="2 3" key="1">
    <citation type="submission" date="2015-07" db="EMBL/GenBank/DDBJ databases">
        <title>Whole genome sequencing of Bosea vaviloviae isolated from cave pool.</title>
        <authorList>
            <person name="Tan N.E.H."/>
            <person name="Lee Y.P."/>
            <person name="Gan H.M."/>
            <person name="Barton H."/>
            <person name="Savka M.A."/>
        </authorList>
    </citation>
    <scope>NUCLEOTIDE SEQUENCE [LARGE SCALE GENOMIC DNA]</scope>
    <source>
        <strain evidence="2 3">SD260</strain>
    </source>
</reference>
<dbReference type="GO" id="GO:0005829">
    <property type="term" value="C:cytosol"/>
    <property type="evidence" value="ECO:0007669"/>
    <property type="project" value="TreeGrafter"/>
</dbReference>
<sequence length="488" mass="54615">MRPLRPHQVRALDLLRHSLGSGNRRPMLAMPTGAGKTLLAAAIVEGALSKRKTVTFCVPALSLVDQTVEAFWAEGIRDVGVIQGKHERTSAFRPVQIASVQTLMRRDIPDSDVVVIDEAHRWFDFYGDWMAKPEWARVPFIGLSATPWTKGLGKFFDDLIVPTTMAELMEAGFLTKFRVFAPSHPDLTGVRTVAGDYHDGDLSEAMDKPKLTADVVETWRRLGEDRQTFVFGVDRAHAKHLQERFLEAGIAAAYVDAFTEMEERNDIRKQFHDGRCKVVCNVGTMTTGVDWDVRCIVLARPTKSEMLYLQIIGRGLRAADGKDDLLIIDHSDTTLNLGFVTDVHHAKLDDGSPRPKRDRVRKTPEPKECGKCSFLKPAKVHQCPSCGFAPVQVSSIACDDGQIDVLSHAKVKAAAEQKRRFYAELTGYAEMHGKSPKWVLANYRAKFDEWPYRREVTPQNPSPETLGWVKSRQIAWAKSRHKSEGAAA</sequence>
<dbReference type="InterPro" id="IPR050742">
    <property type="entry name" value="Helicase_Restrict-Modif_Enz"/>
</dbReference>
<evidence type="ECO:0000259" key="1">
    <source>
        <dbReference type="PROSITE" id="PS51192"/>
    </source>
</evidence>
<dbReference type="InterPro" id="IPR027417">
    <property type="entry name" value="P-loop_NTPase"/>
</dbReference>
<gene>
    <name evidence="2" type="ORF">AE618_18735</name>
</gene>
<accession>A0A0N1N0I3</accession>
<proteinExistence type="predicted"/>
<dbReference type="AlphaFoldDB" id="A0A0N1N0I3"/>
<dbReference type="RefSeq" id="WP_082365392.1">
    <property type="nucleotide sequence ID" value="NZ_LGSZ01000050.1"/>
</dbReference>
<dbReference type="InterPro" id="IPR001650">
    <property type="entry name" value="Helicase_C-like"/>
</dbReference>
<dbReference type="Proteomes" id="UP000037822">
    <property type="component" value="Unassembled WGS sequence"/>
</dbReference>
<comment type="caution">
    <text evidence="2">The sequence shown here is derived from an EMBL/GenBank/DDBJ whole genome shotgun (WGS) entry which is preliminary data.</text>
</comment>
<dbReference type="PANTHER" id="PTHR47396:SF1">
    <property type="entry name" value="ATP-DEPENDENT HELICASE IRC3-RELATED"/>
    <property type="match status" value="1"/>
</dbReference>
<dbReference type="PROSITE" id="PS51192">
    <property type="entry name" value="HELICASE_ATP_BIND_1"/>
    <property type="match status" value="1"/>
</dbReference>
<dbReference type="OrthoDB" id="5194627at2"/>
<dbReference type="Pfam" id="PF04851">
    <property type="entry name" value="ResIII"/>
    <property type="match status" value="1"/>
</dbReference>
<dbReference type="PANTHER" id="PTHR47396">
    <property type="entry name" value="TYPE I RESTRICTION ENZYME ECOKI R PROTEIN"/>
    <property type="match status" value="1"/>
</dbReference>
<keyword evidence="3" id="KW-1185">Reference proteome</keyword>
<dbReference type="SUPFAM" id="SSF52540">
    <property type="entry name" value="P-loop containing nucleoside triphosphate hydrolases"/>
    <property type="match status" value="1"/>
</dbReference>
<dbReference type="GO" id="GO:0003677">
    <property type="term" value="F:DNA binding"/>
    <property type="evidence" value="ECO:0007669"/>
    <property type="project" value="InterPro"/>
</dbReference>
<name>A0A0N1N0I3_9HYPH</name>
<dbReference type="Pfam" id="PF00271">
    <property type="entry name" value="Helicase_C"/>
    <property type="match status" value="1"/>
</dbReference>
<protein>
    <recommendedName>
        <fullName evidence="1">Helicase ATP-binding domain-containing protein</fullName>
    </recommendedName>
</protein>
<dbReference type="EMBL" id="LGSZ01000050">
    <property type="protein sequence ID" value="KPH79339.1"/>
    <property type="molecule type" value="Genomic_DNA"/>
</dbReference>
<dbReference type="GO" id="GO:0016787">
    <property type="term" value="F:hydrolase activity"/>
    <property type="evidence" value="ECO:0007669"/>
    <property type="project" value="InterPro"/>
</dbReference>
<dbReference type="SMART" id="SM00487">
    <property type="entry name" value="DEXDc"/>
    <property type="match status" value="1"/>
</dbReference>
<dbReference type="InterPro" id="IPR014001">
    <property type="entry name" value="Helicase_ATP-bd"/>
</dbReference>
<dbReference type="SMART" id="SM00490">
    <property type="entry name" value="HELICc"/>
    <property type="match status" value="1"/>
</dbReference>
<feature type="domain" description="Helicase ATP-binding" evidence="1">
    <location>
        <begin position="17"/>
        <end position="165"/>
    </location>
</feature>